<protein>
    <submittedName>
        <fullName evidence="6">Sigma-70 family RNA polymerase sigma factor</fullName>
    </submittedName>
</protein>
<name>A0ABV5KXU6_9BACL</name>
<dbReference type="Gene3D" id="1.10.1740.10">
    <property type="match status" value="1"/>
</dbReference>
<dbReference type="InterPro" id="IPR013325">
    <property type="entry name" value="RNA_pol_sigma_r2"/>
</dbReference>
<reference evidence="6 7" key="1">
    <citation type="submission" date="2024-09" db="EMBL/GenBank/DDBJ databases">
        <authorList>
            <person name="Sun Q."/>
            <person name="Mori K."/>
        </authorList>
    </citation>
    <scope>NUCLEOTIDE SEQUENCE [LARGE SCALE GENOMIC DNA]</scope>
    <source>
        <strain evidence="6 7">TISTR 2452</strain>
    </source>
</reference>
<sequence>MTIDRTALITDNLNLVHKMAQRYAPKLTIDNSVSYDDVFSEGCLGLVKAARDYEPERGFAFSTYACRTIMGYMLRAFQRKGFVSASNRTVEIMVTINKRELHDKSPQEIADAIGCSVTAAAKAKHYMELRVYSIDQSVDPYDDRAAPFENYLPSGTFDDSGVFVEEFLQSLNTRQSEIVRKLMIDQTYREIGKSYGQTFQNVGRHVGLIRQAYCDYEKKAAIS</sequence>
<keyword evidence="2" id="KW-0731">Sigma factor</keyword>
<dbReference type="InterPro" id="IPR050239">
    <property type="entry name" value="Sigma-70_RNA_pol_init_factors"/>
</dbReference>
<dbReference type="EMBL" id="JBHMDO010000047">
    <property type="protein sequence ID" value="MFB9330055.1"/>
    <property type="molecule type" value="Genomic_DNA"/>
</dbReference>
<evidence type="ECO:0000256" key="3">
    <source>
        <dbReference type="ARBA" id="ARBA00023125"/>
    </source>
</evidence>
<organism evidence="6 7">
    <name type="scientific">Paenibacillus aurantiacus</name>
    <dbReference type="NCBI Taxonomy" id="1936118"/>
    <lineage>
        <taxon>Bacteria</taxon>
        <taxon>Bacillati</taxon>
        <taxon>Bacillota</taxon>
        <taxon>Bacilli</taxon>
        <taxon>Bacillales</taxon>
        <taxon>Paenibacillaceae</taxon>
        <taxon>Paenibacillus</taxon>
    </lineage>
</organism>
<evidence type="ECO:0000256" key="2">
    <source>
        <dbReference type="ARBA" id="ARBA00023082"/>
    </source>
</evidence>
<dbReference type="Pfam" id="PF04542">
    <property type="entry name" value="Sigma70_r2"/>
    <property type="match status" value="1"/>
</dbReference>
<dbReference type="PROSITE" id="PS00715">
    <property type="entry name" value="SIGMA70_1"/>
    <property type="match status" value="1"/>
</dbReference>
<dbReference type="SUPFAM" id="SSF88946">
    <property type="entry name" value="Sigma2 domain of RNA polymerase sigma factors"/>
    <property type="match status" value="1"/>
</dbReference>
<dbReference type="PRINTS" id="PR00046">
    <property type="entry name" value="SIGMA70FCT"/>
</dbReference>
<keyword evidence="3" id="KW-0238">DNA-binding</keyword>
<dbReference type="PANTHER" id="PTHR30603">
    <property type="entry name" value="RNA POLYMERASE SIGMA FACTOR RPO"/>
    <property type="match status" value="1"/>
</dbReference>
<accession>A0ABV5KXU6</accession>
<dbReference type="NCBIfam" id="TIGR02937">
    <property type="entry name" value="sigma70-ECF"/>
    <property type="match status" value="1"/>
</dbReference>
<keyword evidence="7" id="KW-1185">Reference proteome</keyword>
<dbReference type="InterPro" id="IPR000943">
    <property type="entry name" value="RNA_pol_sigma70"/>
</dbReference>
<evidence type="ECO:0000256" key="4">
    <source>
        <dbReference type="ARBA" id="ARBA00023163"/>
    </source>
</evidence>
<evidence type="ECO:0000313" key="6">
    <source>
        <dbReference type="EMBL" id="MFB9330055.1"/>
    </source>
</evidence>
<gene>
    <name evidence="6" type="ORF">ACFFSY_29280</name>
</gene>
<dbReference type="PANTHER" id="PTHR30603:SF47">
    <property type="entry name" value="RNA POLYMERASE SIGMA FACTOR SIGD, CHLOROPLASTIC"/>
    <property type="match status" value="1"/>
</dbReference>
<feature type="domain" description="RNA polymerase sigma-70" evidence="5">
    <location>
        <begin position="37"/>
        <end position="50"/>
    </location>
</feature>
<dbReference type="RefSeq" id="WP_377500885.1">
    <property type="nucleotide sequence ID" value="NZ_JBHMDO010000047.1"/>
</dbReference>
<keyword evidence="1" id="KW-0805">Transcription regulation</keyword>
<dbReference type="InterPro" id="IPR007627">
    <property type="entry name" value="RNA_pol_sigma70_r2"/>
</dbReference>
<dbReference type="Proteomes" id="UP001589747">
    <property type="component" value="Unassembled WGS sequence"/>
</dbReference>
<evidence type="ECO:0000313" key="7">
    <source>
        <dbReference type="Proteomes" id="UP001589747"/>
    </source>
</evidence>
<proteinExistence type="predicted"/>
<evidence type="ECO:0000259" key="5">
    <source>
        <dbReference type="PROSITE" id="PS00715"/>
    </source>
</evidence>
<evidence type="ECO:0000256" key="1">
    <source>
        <dbReference type="ARBA" id="ARBA00023015"/>
    </source>
</evidence>
<comment type="caution">
    <text evidence="6">The sequence shown here is derived from an EMBL/GenBank/DDBJ whole genome shotgun (WGS) entry which is preliminary data.</text>
</comment>
<keyword evidence="4" id="KW-0804">Transcription</keyword>
<dbReference type="InterPro" id="IPR014284">
    <property type="entry name" value="RNA_pol_sigma-70_dom"/>
</dbReference>